<dbReference type="EMBL" id="FMKA01000011">
    <property type="protein sequence ID" value="SCP97489.1"/>
    <property type="molecule type" value="Genomic_DNA"/>
</dbReference>
<organism evidence="1 2">
    <name type="scientific">Anaerobium acetethylicum</name>
    <dbReference type="NCBI Taxonomy" id="1619234"/>
    <lineage>
        <taxon>Bacteria</taxon>
        <taxon>Bacillati</taxon>
        <taxon>Bacillota</taxon>
        <taxon>Clostridia</taxon>
        <taxon>Lachnospirales</taxon>
        <taxon>Lachnospiraceae</taxon>
        <taxon>Anaerobium</taxon>
    </lineage>
</organism>
<protein>
    <submittedName>
        <fullName evidence="1">Uncharacterized protein</fullName>
    </submittedName>
</protein>
<evidence type="ECO:0000313" key="1">
    <source>
        <dbReference type="EMBL" id="SCP97489.1"/>
    </source>
</evidence>
<name>A0A1D3TTX4_9FIRM</name>
<reference evidence="1 2" key="1">
    <citation type="submission" date="2016-09" db="EMBL/GenBank/DDBJ databases">
        <authorList>
            <person name="Capua I."/>
            <person name="De Benedictis P."/>
            <person name="Joannis T."/>
            <person name="Lombin L.H."/>
            <person name="Cattoli G."/>
        </authorList>
    </citation>
    <scope>NUCLEOTIDE SEQUENCE [LARGE SCALE GENOMIC DNA]</scope>
    <source>
        <strain evidence="1 2">GluBS11</strain>
    </source>
</reference>
<dbReference type="STRING" id="1619234.SAMN05421730_101121"/>
<sequence length="41" mass="4756">METDGGDGQKLAQNRSRLLSGFLFFSMNVHPMRKKFPRDRS</sequence>
<accession>A0A1D3TTX4</accession>
<gene>
    <name evidence="1" type="ORF">SAMN05421730_101121</name>
</gene>
<dbReference type="Proteomes" id="UP000199315">
    <property type="component" value="Unassembled WGS sequence"/>
</dbReference>
<keyword evidence="2" id="KW-1185">Reference proteome</keyword>
<dbReference type="AlphaFoldDB" id="A0A1D3TTX4"/>
<evidence type="ECO:0000313" key="2">
    <source>
        <dbReference type="Proteomes" id="UP000199315"/>
    </source>
</evidence>
<proteinExistence type="predicted"/>